<keyword evidence="3" id="KW-1185">Reference proteome</keyword>
<evidence type="ECO:0000313" key="3">
    <source>
        <dbReference type="Proteomes" id="UP001558353"/>
    </source>
</evidence>
<reference evidence="2 3" key="1">
    <citation type="journal article" date="2024" name="Fungal Genet. Biol.">
        <title>The porcine skin microbiome exhibits broad fungal antagonism.</title>
        <authorList>
            <person name="De La Cruz K.F."/>
            <person name="Townsend E.C."/>
            <person name="Alex Cheong J.Z."/>
            <person name="Salamzade R."/>
            <person name="Liu A."/>
            <person name="Sandstrom S."/>
            <person name="Davila E."/>
            <person name="Huang L."/>
            <person name="Xu K.H."/>
            <person name="Wu S.Y."/>
            <person name="Meudt J.J."/>
            <person name="Shanmuganayagam D."/>
            <person name="Gibson A.L.F."/>
            <person name="Kalan L.R."/>
        </authorList>
    </citation>
    <scope>NUCLEOTIDE SEQUENCE [LARGE SCALE GENOMIC DNA]</scope>
    <source>
        <strain evidence="2 3">LK2569</strain>
    </source>
</reference>
<protein>
    <submittedName>
        <fullName evidence="2">Uncharacterized protein</fullName>
    </submittedName>
</protein>
<comment type="caution">
    <text evidence="2">The sequence shown here is derived from an EMBL/GenBank/DDBJ whole genome shotgun (WGS) entry which is preliminary data.</text>
</comment>
<feature type="region of interest" description="Disordered" evidence="1">
    <location>
        <begin position="1"/>
        <end position="33"/>
    </location>
</feature>
<evidence type="ECO:0000256" key="1">
    <source>
        <dbReference type="SAM" id="MobiDB-lite"/>
    </source>
</evidence>
<gene>
    <name evidence="2" type="ORF">VVR64_00680</name>
</gene>
<evidence type="ECO:0000313" key="2">
    <source>
        <dbReference type="EMBL" id="MEX3527588.1"/>
    </source>
</evidence>
<sequence length="92" mass="9876">MTIVQELNRRRAATPRLHPLANGARDPWAERPAPPAPAPHIVAAVVAHTGCASIYDLPTLRAAYTAARNPDERRAIEAAARVLLDREAVPAA</sequence>
<accession>A0ABV3URX9</accession>
<dbReference type="EMBL" id="JAYWMA010000001">
    <property type="protein sequence ID" value="MEX3527588.1"/>
    <property type="molecule type" value="Genomic_DNA"/>
</dbReference>
<proteinExistence type="predicted"/>
<dbReference type="Proteomes" id="UP001558353">
    <property type="component" value="Unassembled WGS sequence"/>
</dbReference>
<name>A0ABV3URX9_9CORY</name>
<dbReference type="RefSeq" id="WP_368521829.1">
    <property type="nucleotide sequence ID" value="NZ_JAYWMA010000001.1"/>
</dbReference>
<organism evidence="2 3">
    <name type="scientific">Corynebacterium xerosis</name>
    <dbReference type="NCBI Taxonomy" id="1725"/>
    <lineage>
        <taxon>Bacteria</taxon>
        <taxon>Bacillati</taxon>
        <taxon>Actinomycetota</taxon>
        <taxon>Actinomycetes</taxon>
        <taxon>Mycobacteriales</taxon>
        <taxon>Corynebacteriaceae</taxon>
        <taxon>Corynebacterium</taxon>
    </lineage>
</organism>